<feature type="non-terminal residue" evidence="1">
    <location>
        <position position="65"/>
    </location>
</feature>
<keyword evidence="2" id="KW-1185">Reference proteome</keyword>
<sequence>MNEVWCLETWNSTGFVPQDITGFSNFKSKNNINQNDGALIYINNNLRNISVEQQPLFSEASCLKI</sequence>
<evidence type="ECO:0000313" key="1">
    <source>
        <dbReference type="EMBL" id="KAF0763329.1"/>
    </source>
</evidence>
<dbReference type="OrthoDB" id="6781859at2759"/>
<accession>A0A6G0YZB0</accession>
<dbReference type="AlphaFoldDB" id="A0A6G0YZB0"/>
<dbReference type="EMBL" id="VUJU01001912">
    <property type="protein sequence ID" value="KAF0763329.1"/>
    <property type="molecule type" value="Genomic_DNA"/>
</dbReference>
<comment type="caution">
    <text evidence="1">The sequence shown here is derived from an EMBL/GenBank/DDBJ whole genome shotgun (WGS) entry which is preliminary data.</text>
</comment>
<evidence type="ECO:0000313" key="2">
    <source>
        <dbReference type="Proteomes" id="UP000478052"/>
    </source>
</evidence>
<reference evidence="1 2" key="1">
    <citation type="submission" date="2019-08" db="EMBL/GenBank/DDBJ databases">
        <title>Whole genome of Aphis craccivora.</title>
        <authorList>
            <person name="Voronova N.V."/>
            <person name="Shulinski R.S."/>
            <person name="Bandarenka Y.V."/>
            <person name="Zhorov D.G."/>
            <person name="Warner D."/>
        </authorList>
    </citation>
    <scope>NUCLEOTIDE SEQUENCE [LARGE SCALE GENOMIC DNA]</scope>
    <source>
        <strain evidence="1">180601</strain>
        <tissue evidence="1">Whole Body</tissue>
    </source>
</reference>
<organism evidence="1 2">
    <name type="scientific">Aphis craccivora</name>
    <name type="common">Cowpea aphid</name>
    <dbReference type="NCBI Taxonomy" id="307492"/>
    <lineage>
        <taxon>Eukaryota</taxon>
        <taxon>Metazoa</taxon>
        <taxon>Ecdysozoa</taxon>
        <taxon>Arthropoda</taxon>
        <taxon>Hexapoda</taxon>
        <taxon>Insecta</taxon>
        <taxon>Pterygota</taxon>
        <taxon>Neoptera</taxon>
        <taxon>Paraneoptera</taxon>
        <taxon>Hemiptera</taxon>
        <taxon>Sternorrhyncha</taxon>
        <taxon>Aphidomorpha</taxon>
        <taxon>Aphidoidea</taxon>
        <taxon>Aphididae</taxon>
        <taxon>Aphidini</taxon>
        <taxon>Aphis</taxon>
        <taxon>Aphis</taxon>
    </lineage>
</organism>
<gene>
    <name evidence="1" type="ORF">FWK35_00003817</name>
</gene>
<proteinExistence type="predicted"/>
<protein>
    <submittedName>
        <fullName evidence="1">Uncharacterized protein</fullName>
    </submittedName>
</protein>
<name>A0A6G0YZB0_APHCR</name>
<dbReference type="Proteomes" id="UP000478052">
    <property type="component" value="Unassembled WGS sequence"/>
</dbReference>